<dbReference type="PANTHER" id="PTHR33361">
    <property type="entry name" value="GLR0591 PROTEIN"/>
    <property type="match status" value="1"/>
</dbReference>
<dbReference type="PANTHER" id="PTHR33361:SF2">
    <property type="entry name" value="DUF885 DOMAIN-CONTAINING PROTEIN"/>
    <property type="match status" value="1"/>
</dbReference>
<dbReference type="Proteomes" id="UP000192674">
    <property type="component" value="Unassembled WGS sequence"/>
</dbReference>
<protein>
    <submittedName>
        <fullName evidence="1">Uncharacterized conserved protein, DUF885 familyt</fullName>
    </submittedName>
</protein>
<evidence type="ECO:0000313" key="2">
    <source>
        <dbReference type="Proteomes" id="UP000192674"/>
    </source>
</evidence>
<dbReference type="OrthoDB" id="9760040at2"/>
<dbReference type="RefSeq" id="WP_084431775.1">
    <property type="nucleotide sequence ID" value="NZ_FWXV01000008.1"/>
</dbReference>
<dbReference type="InterPro" id="IPR010281">
    <property type="entry name" value="DUF885"/>
</dbReference>
<name>A0A1W2FN02_KIBAR</name>
<keyword evidence="2" id="KW-1185">Reference proteome</keyword>
<gene>
    <name evidence="1" type="ORF">SAMN05661093_07749</name>
</gene>
<reference evidence="1 2" key="1">
    <citation type="submission" date="2017-04" db="EMBL/GenBank/DDBJ databases">
        <authorList>
            <person name="Afonso C.L."/>
            <person name="Miller P.J."/>
            <person name="Scott M.A."/>
            <person name="Spackman E."/>
            <person name="Goraichik I."/>
            <person name="Dimitrov K.M."/>
            <person name="Suarez D.L."/>
            <person name="Swayne D.E."/>
        </authorList>
    </citation>
    <scope>NUCLEOTIDE SEQUENCE [LARGE SCALE GENOMIC DNA]</scope>
    <source>
        <strain evidence="1 2">DSM 43828</strain>
    </source>
</reference>
<organism evidence="1 2">
    <name type="scientific">Kibdelosporangium aridum</name>
    <dbReference type="NCBI Taxonomy" id="2030"/>
    <lineage>
        <taxon>Bacteria</taxon>
        <taxon>Bacillati</taxon>
        <taxon>Actinomycetota</taxon>
        <taxon>Actinomycetes</taxon>
        <taxon>Pseudonocardiales</taxon>
        <taxon>Pseudonocardiaceae</taxon>
        <taxon>Kibdelosporangium</taxon>
    </lineage>
</organism>
<accession>A0A1W2FN02</accession>
<proteinExistence type="predicted"/>
<dbReference type="Pfam" id="PF05960">
    <property type="entry name" value="DUF885"/>
    <property type="match status" value="1"/>
</dbReference>
<dbReference type="AlphaFoldDB" id="A0A1W2FN02"/>
<evidence type="ECO:0000313" key="1">
    <source>
        <dbReference type="EMBL" id="SMD22968.1"/>
    </source>
</evidence>
<sequence length="552" mass="60906">MTTADMLADELVEIFADEDPLLASMYGIREADGDMGDLSEDARSAVRARAFDVMTRARALDAATLPAVDRITKATVEEQALAVCHRIDSRAVEYTVTDFFNAPVARALYFVPRVTVNNAAQAEVYVARLAQFRHYLSTAARRHVDGTGAGRPPVARLVDSAVAQVDRALAAGTDDPLLKPLRQHGMEKYAEQGRELLESEIRPALAAYRAVLGEIAPQARPDSKPGLCWITGGESIYAGLIRVHTEADRSPEELHRTGKDLVAKIHAEIARSGQQVFGTSDVGAVFHRLRFDEKLRWRDGEEILDVGRIAVAKAEVLAPGWFTVVPDQRCAVEAVPPEQDAAIPSGMYLTGSPDGKRPGTYFTNITRPTERFRYFAEVLAFHEGVPGHHFQLTRGQGLSHLPVLRRLPLSKAFVEGWALYAERLADEMGLYSDELSRMGMLASDVLRAVRLVVDTGLHARGWSRAEAVEYVRANTALPDIEVEAEVNRFIGYPSQALAYMVGRLEINRIRAAAERKLGDRFDIRAFHDTVLREGSLPLAVLADVVTDWMESV</sequence>
<dbReference type="EMBL" id="FWXV01000008">
    <property type="protein sequence ID" value="SMD22968.1"/>
    <property type="molecule type" value="Genomic_DNA"/>
</dbReference>